<sequence length="56" mass="6756">NHLEDKMINMEELWNRNMFDEIMDDLLNDVSEITKYFVTLRLALDNFKINFEGNSD</sequence>
<dbReference type="AlphaFoldDB" id="A0A9W8DIK0"/>
<evidence type="ECO:0000313" key="2">
    <source>
        <dbReference type="Proteomes" id="UP001150538"/>
    </source>
</evidence>
<evidence type="ECO:0000313" key="1">
    <source>
        <dbReference type="EMBL" id="KAJ1911025.1"/>
    </source>
</evidence>
<feature type="non-terminal residue" evidence="1">
    <location>
        <position position="1"/>
    </location>
</feature>
<dbReference type="Proteomes" id="UP001150538">
    <property type="component" value="Unassembled WGS sequence"/>
</dbReference>
<protein>
    <submittedName>
        <fullName evidence="1">Uncharacterized protein</fullName>
    </submittedName>
</protein>
<comment type="caution">
    <text evidence="1">The sequence shown here is derived from an EMBL/GenBank/DDBJ whole genome shotgun (WGS) entry which is preliminary data.</text>
</comment>
<keyword evidence="2" id="KW-1185">Reference proteome</keyword>
<reference evidence="1" key="1">
    <citation type="submission" date="2022-07" db="EMBL/GenBank/DDBJ databases">
        <title>Phylogenomic reconstructions and comparative analyses of Kickxellomycotina fungi.</title>
        <authorList>
            <person name="Reynolds N.K."/>
            <person name="Stajich J.E."/>
            <person name="Barry K."/>
            <person name="Grigoriev I.V."/>
            <person name="Crous P."/>
            <person name="Smith M.E."/>
        </authorList>
    </citation>
    <scope>NUCLEOTIDE SEQUENCE</scope>
    <source>
        <strain evidence="1">NBRC 100468</strain>
    </source>
</reference>
<dbReference type="EMBL" id="JANBPU010000497">
    <property type="protein sequence ID" value="KAJ1911025.1"/>
    <property type="molecule type" value="Genomic_DNA"/>
</dbReference>
<accession>A0A9W8DIK0</accession>
<name>A0A9W8DIK0_9FUNG</name>
<organism evidence="1 2">
    <name type="scientific">Mycoemilia scoparia</name>
    <dbReference type="NCBI Taxonomy" id="417184"/>
    <lineage>
        <taxon>Eukaryota</taxon>
        <taxon>Fungi</taxon>
        <taxon>Fungi incertae sedis</taxon>
        <taxon>Zoopagomycota</taxon>
        <taxon>Kickxellomycotina</taxon>
        <taxon>Kickxellomycetes</taxon>
        <taxon>Kickxellales</taxon>
        <taxon>Kickxellaceae</taxon>
        <taxon>Mycoemilia</taxon>
    </lineage>
</organism>
<proteinExistence type="predicted"/>
<gene>
    <name evidence="1" type="ORF">H4219_006068</name>
</gene>